<reference evidence="2" key="3">
    <citation type="submission" date="2015-04" db="UniProtKB">
        <authorList>
            <consortium name="EnsemblPlants"/>
        </authorList>
    </citation>
    <scope>IDENTIFICATION</scope>
    <source>
        <strain evidence="2">cv. Jemalong A17</strain>
    </source>
</reference>
<keyword evidence="3" id="KW-1185">Reference proteome</keyword>
<evidence type="ECO:0000313" key="2">
    <source>
        <dbReference type="EnsemblPlants" id="KEH31401"/>
    </source>
</evidence>
<dbReference type="HOGENOM" id="CLU_1368022_0_0_1"/>
<dbReference type="EMBL" id="CM001220">
    <property type="protein sequence ID" value="KEH31401.1"/>
    <property type="molecule type" value="Genomic_DNA"/>
</dbReference>
<dbReference type="AlphaFoldDB" id="A0A072UPY3"/>
<organism evidence="1 3">
    <name type="scientific">Medicago truncatula</name>
    <name type="common">Barrel medic</name>
    <name type="synonym">Medicago tribuloides</name>
    <dbReference type="NCBI Taxonomy" id="3880"/>
    <lineage>
        <taxon>Eukaryota</taxon>
        <taxon>Viridiplantae</taxon>
        <taxon>Streptophyta</taxon>
        <taxon>Embryophyta</taxon>
        <taxon>Tracheophyta</taxon>
        <taxon>Spermatophyta</taxon>
        <taxon>Magnoliopsida</taxon>
        <taxon>eudicotyledons</taxon>
        <taxon>Gunneridae</taxon>
        <taxon>Pentapetalae</taxon>
        <taxon>rosids</taxon>
        <taxon>fabids</taxon>
        <taxon>Fabales</taxon>
        <taxon>Fabaceae</taxon>
        <taxon>Papilionoideae</taxon>
        <taxon>50 kb inversion clade</taxon>
        <taxon>NPAAA clade</taxon>
        <taxon>Hologalegina</taxon>
        <taxon>IRL clade</taxon>
        <taxon>Trifolieae</taxon>
        <taxon>Medicago</taxon>
    </lineage>
</organism>
<dbReference type="Proteomes" id="UP000002051">
    <property type="component" value="Chromosome 4"/>
</dbReference>
<proteinExistence type="predicted"/>
<name>A0A072UPY3_MEDTR</name>
<reference evidence="1 3" key="2">
    <citation type="journal article" date="2014" name="BMC Genomics">
        <title>An improved genome release (version Mt4.0) for the model legume Medicago truncatula.</title>
        <authorList>
            <person name="Tang H."/>
            <person name="Krishnakumar V."/>
            <person name="Bidwell S."/>
            <person name="Rosen B."/>
            <person name="Chan A."/>
            <person name="Zhou S."/>
            <person name="Gentzbittel L."/>
            <person name="Childs K.L."/>
            <person name="Yandell M."/>
            <person name="Gundlach H."/>
            <person name="Mayer K.F."/>
            <person name="Schwartz D.C."/>
            <person name="Town C.D."/>
        </authorList>
    </citation>
    <scope>GENOME REANNOTATION</scope>
    <source>
        <strain evidence="1">A17</strain>
        <strain evidence="2 3">cv. Jemalong A17</strain>
    </source>
</reference>
<protein>
    <submittedName>
        <fullName evidence="1 2">Uncharacterized protein</fullName>
    </submittedName>
</protein>
<accession>A0A072UPY3</accession>
<evidence type="ECO:0000313" key="3">
    <source>
        <dbReference type="Proteomes" id="UP000002051"/>
    </source>
</evidence>
<dbReference type="EnsemblPlants" id="KEH31401">
    <property type="protein sequence ID" value="KEH31401"/>
    <property type="gene ID" value="MTR_4g094685"/>
</dbReference>
<evidence type="ECO:0000313" key="1">
    <source>
        <dbReference type="EMBL" id="KEH31401.1"/>
    </source>
</evidence>
<reference evidence="1 3" key="1">
    <citation type="journal article" date="2011" name="Nature">
        <title>The Medicago genome provides insight into the evolution of rhizobial symbioses.</title>
        <authorList>
            <person name="Young N.D."/>
            <person name="Debelle F."/>
            <person name="Oldroyd G.E."/>
            <person name="Geurts R."/>
            <person name="Cannon S.B."/>
            <person name="Udvardi M.K."/>
            <person name="Benedito V.A."/>
            <person name="Mayer K.F."/>
            <person name="Gouzy J."/>
            <person name="Schoof H."/>
            <person name="Van de Peer Y."/>
            <person name="Proost S."/>
            <person name="Cook D.R."/>
            <person name="Meyers B.C."/>
            <person name="Spannagl M."/>
            <person name="Cheung F."/>
            <person name="De Mita S."/>
            <person name="Krishnakumar V."/>
            <person name="Gundlach H."/>
            <person name="Zhou S."/>
            <person name="Mudge J."/>
            <person name="Bharti A.K."/>
            <person name="Murray J.D."/>
            <person name="Naoumkina M.A."/>
            <person name="Rosen B."/>
            <person name="Silverstein K.A."/>
            <person name="Tang H."/>
            <person name="Rombauts S."/>
            <person name="Zhao P.X."/>
            <person name="Zhou P."/>
            <person name="Barbe V."/>
            <person name="Bardou P."/>
            <person name="Bechner M."/>
            <person name="Bellec A."/>
            <person name="Berger A."/>
            <person name="Berges H."/>
            <person name="Bidwell S."/>
            <person name="Bisseling T."/>
            <person name="Choisne N."/>
            <person name="Couloux A."/>
            <person name="Denny R."/>
            <person name="Deshpande S."/>
            <person name="Dai X."/>
            <person name="Doyle J.J."/>
            <person name="Dudez A.M."/>
            <person name="Farmer A.D."/>
            <person name="Fouteau S."/>
            <person name="Franken C."/>
            <person name="Gibelin C."/>
            <person name="Gish J."/>
            <person name="Goldstein S."/>
            <person name="Gonzalez A.J."/>
            <person name="Green P.J."/>
            <person name="Hallab A."/>
            <person name="Hartog M."/>
            <person name="Hua A."/>
            <person name="Humphray S.J."/>
            <person name="Jeong D.H."/>
            <person name="Jing Y."/>
            <person name="Jocker A."/>
            <person name="Kenton S.M."/>
            <person name="Kim D.J."/>
            <person name="Klee K."/>
            <person name="Lai H."/>
            <person name="Lang C."/>
            <person name="Lin S."/>
            <person name="Macmil S.L."/>
            <person name="Magdelenat G."/>
            <person name="Matthews L."/>
            <person name="McCorrison J."/>
            <person name="Monaghan E.L."/>
            <person name="Mun J.H."/>
            <person name="Najar F.Z."/>
            <person name="Nicholson C."/>
            <person name="Noirot C."/>
            <person name="O'Bleness M."/>
            <person name="Paule C.R."/>
            <person name="Poulain J."/>
            <person name="Prion F."/>
            <person name="Qin B."/>
            <person name="Qu C."/>
            <person name="Retzel E.F."/>
            <person name="Riddle C."/>
            <person name="Sallet E."/>
            <person name="Samain S."/>
            <person name="Samson N."/>
            <person name="Sanders I."/>
            <person name="Saurat O."/>
            <person name="Scarpelli C."/>
            <person name="Schiex T."/>
            <person name="Segurens B."/>
            <person name="Severin A.J."/>
            <person name="Sherrier D.J."/>
            <person name="Shi R."/>
            <person name="Sims S."/>
            <person name="Singer S.R."/>
            <person name="Sinharoy S."/>
            <person name="Sterck L."/>
            <person name="Viollet A."/>
            <person name="Wang B.B."/>
            <person name="Wang K."/>
            <person name="Wang M."/>
            <person name="Wang X."/>
            <person name="Warfsmann J."/>
            <person name="Weissenbach J."/>
            <person name="White D.D."/>
            <person name="White J.D."/>
            <person name="Wiley G.B."/>
            <person name="Wincker P."/>
            <person name="Xing Y."/>
            <person name="Yang L."/>
            <person name="Yao Z."/>
            <person name="Ying F."/>
            <person name="Zhai J."/>
            <person name="Zhou L."/>
            <person name="Zuber A."/>
            <person name="Denarie J."/>
            <person name="Dixon R.A."/>
            <person name="May G.D."/>
            <person name="Schwartz D.C."/>
            <person name="Rogers J."/>
            <person name="Quetier F."/>
            <person name="Town C.D."/>
            <person name="Roe B.A."/>
        </authorList>
    </citation>
    <scope>NUCLEOTIDE SEQUENCE [LARGE SCALE GENOMIC DNA]</scope>
    <source>
        <strain evidence="1">A17</strain>
        <strain evidence="2 3">cv. Jemalong A17</strain>
    </source>
</reference>
<sequence>MRQPRDALLLTPLATSISKGVRGETELVWFDISLATTESIVRRAEKDQVRIRGTTKEELDHKYNCNFFVWVDEAEALGLLNGTLDQDVWKVGLLRKKDNLKKRDACNDCQNGGDDIWKAPLMEKMQILSQDRNNEEVWKTKLLDRIDALMNEVKLLKPDLGNGTLIGGIPELDVAIMCVDARTCDAPLIVDGWSGGGPLI</sequence>
<gene>
    <name evidence="1" type="ordered locus">MTR_4g094685</name>
</gene>